<organism evidence="2 3">
    <name type="scientific">Diacronema lutheri</name>
    <name type="common">Unicellular marine alga</name>
    <name type="synonym">Monochrysis lutheri</name>
    <dbReference type="NCBI Taxonomy" id="2081491"/>
    <lineage>
        <taxon>Eukaryota</taxon>
        <taxon>Haptista</taxon>
        <taxon>Haptophyta</taxon>
        <taxon>Pavlovophyceae</taxon>
        <taxon>Pavlovales</taxon>
        <taxon>Pavlovaceae</taxon>
        <taxon>Diacronema</taxon>
    </lineage>
</organism>
<keyword evidence="1" id="KW-0732">Signal</keyword>
<comment type="caution">
    <text evidence="2">The sequence shown here is derived from an EMBL/GenBank/DDBJ whole genome shotgun (WGS) entry which is preliminary data.</text>
</comment>
<dbReference type="PANTHER" id="PTHR34801">
    <property type="entry name" value="EXPRESSED PROTEIN"/>
    <property type="match status" value="1"/>
</dbReference>
<name>A0A8J5XBH1_DIALT</name>
<reference evidence="2" key="1">
    <citation type="submission" date="2021-05" db="EMBL/GenBank/DDBJ databases">
        <title>The genome of the haptophyte Pavlova lutheri (Diacronema luteri, Pavlovales) - a model for lipid biosynthesis in eukaryotic algae.</title>
        <authorList>
            <person name="Hulatt C.J."/>
            <person name="Posewitz M.C."/>
        </authorList>
    </citation>
    <scope>NUCLEOTIDE SEQUENCE</scope>
    <source>
        <strain evidence="2">NIVA-4/92</strain>
    </source>
</reference>
<protein>
    <recommendedName>
        <fullName evidence="4">DUF1499 domain-containing protein</fullName>
    </recommendedName>
</protein>
<feature type="signal peptide" evidence="1">
    <location>
        <begin position="1"/>
        <end position="25"/>
    </location>
</feature>
<accession>A0A8J5XBH1</accession>
<proteinExistence type="predicted"/>
<keyword evidence="3" id="KW-1185">Reference proteome</keyword>
<dbReference type="EMBL" id="JAGTXO010000034">
    <property type="protein sequence ID" value="KAG8460215.1"/>
    <property type="molecule type" value="Genomic_DNA"/>
</dbReference>
<evidence type="ECO:0000256" key="1">
    <source>
        <dbReference type="SAM" id="SignalP"/>
    </source>
</evidence>
<dbReference type="OrthoDB" id="41501at2759"/>
<evidence type="ECO:0008006" key="4">
    <source>
        <dbReference type="Google" id="ProtNLM"/>
    </source>
</evidence>
<evidence type="ECO:0000313" key="2">
    <source>
        <dbReference type="EMBL" id="KAG8460215.1"/>
    </source>
</evidence>
<dbReference type="AlphaFoldDB" id="A0A8J5XBH1"/>
<dbReference type="OMA" id="GRTCICT"/>
<sequence>MGIRGIRVKWSALLLMLGGWGCAHGLRAQVPRTGVRTRHPAPPLARAAAVRVTTAAVTSAFASYVLAAPGSARALELPQFVKEQMGAGAERPFDVGGGGRRDGKSGYLNQCPSRRAGRTCICTFEDPYNSAYVPPWSYLPAEDSREYQRLVAAGGQGGKSADAAFAELVDVLRAAPHATVVEAKDRYILAEYRDPTFGTVDDVEFLFSTATPGIVNYRSAARTAGGDDKRHRERVKALRRELQPKGWRSVGRLNL</sequence>
<dbReference type="PANTHER" id="PTHR34801:SF6">
    <property type="entry name" value="SLL1620 PROTEIN"/>
    <property type="match status" value="1"/>
</dbReference>
<feature type="chain" id="PRO_5035177483" description="DUF1499 domain-containing protein" evidence="1">
    <location>
        <begin position="26"/>
        <end position="255"/>
    </location>
</feature>
<dbReference type="InterPro" id="IPR010865">
    <property type="entry name" value="DUF1499"/>
</dbReference>
<dbReference type="Pfam" id="PF07386">
    <property type="entry name" value="DUF1499"/>
    <property type="match status" value="1"/>
</dbReference>
<gene>
    <name evidence="2" type="ORF">KFE25_004463</name>
</gene>
<dbReference type="Proteomes" id="UP000751190">
    <property type="component" value="Unassembled WGS sequence"/>
</dbReference>
<evidence type="ECO:0000313" key="3">
    <source>
        <dbReference type="Proteomes" id="UP000751190"/>
    </source>
</evidence>